<feature type="compositionally biased region" description="Basic and acidic residues" evidence="1">
    <location>
        <begin position="84"/>
        <end position="95"/>
    </location>
</feature>
<comment type="caution">
    <text evidence="2">The sequence shown here is derived from an EMBL/GenBank/DDBJ whole genome shotgun (WGS) entry which is preliminary data.</text>
</comment>
<feature type="compositionally biased region" description="Basic and acidic residues" evidence="1">
    <location>
        <begin position="52"/>
        <end position="75"/>
    </location>
</feature>
<feature type="compositionally biased region" description="Low complexity" evidence="1">
    <location>
        <begin position="41"/>
        <end position="50"/>
    </location>
</feature>
<organism evidence="2 3">
    <name type="scientific">Mugilogobius chulae</name>
    <name type="common">yellowstripe goby</name>
    <dbReference type="NCBI Taxonomy" id="88201"/>
    <lineage>
        <taxon>Eukaryota</taxon>
        <taxon>Metazoa</taxon>
        <taxon>Chordata</taxon>
        <taxon>Craniata</taxon>
        <taxon>Vertebrata</taxon>
        <taxon>Euteleostomi</taxon>
        <taxon>Actinopterygii</taxon>
        <taxon>Neopterygii</taxon>
        <taxon>Teleostei</taxon>
        <taxon>Neoteleostei</taxon>
        <taxon>Acanthomorphata</taxon>
        <taxon>Gobiaria</taxon>
        <taxon>Gobiiformes</taxon>
        <taxon>Gobioidei</taxon>
        <taxon>Gobiidae</taxon>
        <taxon>Gobionellinae</taxon>
        <taxon>Mugilogobius</taxon>
    </lineage>
</organism>
<protein>
    <submittedName>
        <fullName evidence="2">Uncharacterized protein</fullName>
    </submittedName>
</protein>
<feature type="compositionally biased region" description="Acidic residues" evidence="1">
    <location>
        <begin position="16"/>
        <end position="25"/>
    </location>
</feature>
<feature type="region of interest" description="Disordered" evidence="1">
    <location>
        <begin position="1"/>
        <end position="129"/>
    </location>
</feature>
<sequence>MQKPNWRRREKKEEEKEVEEEEENDGSGSTSSEDVQVIYADSPDSSSSDSSFDERVKAQKSGERKSSKRKLEFPDVRTPSKVSVKLERMGERAKEQGGPSFEGLQGKALPPSVEGPQEEAMPHQLDAQE</sequence>
<reference evidence="3" key="1">
    <citation type="submission" date="2024-04" db="EMBL/GenBank/DDBJ databases">
        <title>Salinicola lusitanus LLJ914,a marine bacterium isolated from the Okinawa Trough.</title>
        <authorList>
            <person name="Li J."/>
        </authorList>
    </citation>
    <scope>NUCLEOTIDE SEQUENCE [LARGE SCALE GENOMIC DNA]</scope>
</reference>
<keyword evidence="3" id="KW-1185">Reference proteome</keyword>
<dbReference type="AlphaFoldDB" id="A0AAW0P280"/>
<dbReference type="EMBL" id="JBBPFD010000011">
    <property type="protein sequence ID" value="KAK7906803.1"/>
    <property type="molecule type" value="Genomic_DNA"/>
</dbReference>
<evidence type="ECO:0000313" key="2">
    <source>
        <dbReference type="EMBL" id="KAK7906803.1"/>
    </source>
</evidence>
<proteinExistence type="predicted"/>
<gene>
    <name evidence="2" type="ORF">WMY93_015415</name>
</gene>
<evidence type="ECO:0000313" key="3">
    <source>
        <dbReference type="Proteomes" id="UP001460270"/>
    </source>
</evidence>
<dbReference type="Proteomes" id="UP001460270">
    <property type="component" value="Unassembled WGS sequence"/>
</dbReference>
<accession>A0AAW0P280</accession>
<name>A0AAW0P280_9GOBI</name>
<evidence type="ECO:0000256" key="1">
    <source>
        <dbReference type="SAM" id="MobiDB-lite"/>
    </source>
</evidence>
<feature type="compositionally biased region" description="Basic residues" evidence="1">
    <location>
        <begin position="1"/>
        <end position="10"/>
    </location>
</feature>